<dbReference type="GeneID" id="1485765"/>
<dbReference type="InterPro" id="IPR009265">
    <property type="entry name" value="AcMNPV_Orf29"/>
</dbReference>
<evidence type="ECO:0000313" key="2">
    <source>
        <dbReference type="Proteomes" id="UP000232720"/>
    </source>
</evidence>
<dbReference type="RefSeq" id="NP_818677.1">
    <property type="nucleotide sequence ID" value="NC_004690.1"/>
</dbReference>
<name>Q80LR6_NPVAH</name>
<evidence type="ECO:0000313" key="1">
    <source>
        <dbReference type="EMBL" id="BAC67281.1"/>
    </source>
</evidence>
<dbReference type="Proteomes" id="UP000232720">
    <property type="component" value="Genome"/>
</dbReference>
<accession>Q80LR6</accession>
<proteinExistence type="predicted"/>
<sequence length="84" mass="9958">MPLFGAKAYCKNDSNSKKILDNYNFQKRLQFLHNSIKHKEMQIQHWQKIKNITKDVVEVNIISCKLAKMDAEVRDLRIQILNLD</sequence>
<dbReference type="Pfam" id="PF06034">
    <property type="entry name" value="DUF919"/>
    <property type="match status" value="1"/>
</dbReference>
<dbReference type="KEGG" id="vg:1485765"/>
<dbReference type="EMBL" id="AP006270">
    <property type="protein sequence ID" value="BAC67281.1"/>
    <property type="molecule type" value="Genomic_DNA"/>
</dbReference>
<dbReference type="OrthoDB" id="24948at10239"/>
<organismHost>
    <name type="scientific">Adoxophyes honmai</name>
    <name type="common">Smaller tea tortrix moth</name>
    <dbReference type="NCBI Taxonomy" id="85585"/>
</organismHost>
<reference evidence="1 2" key="1">
    <citation type="journal article" date="2003" name="Virology">
        <title>Genome sequence and organization of a nucleopolyhedrovirus isolated from the smaller tea tortrix, Adoxophyes honmai.</title>
        <authorList>
            <person name="Nakai M."/>
            <person name="Goto C."/>
            <person name="Kang W."/>
            <person name="Shikata M."/>
            <person name="Luque T."/>
            <person name="Kunimi Y."/>
        </authorList>
    </citation>
    <scope>NUCLEOTIDE SEQUENCE [LARGE SCALE GENOMIC DNA]</scope>
    <source>
        <strain evidence="1 2">ADN001</strain>
    </source>
</reference>
<protein>
    <submittedName>
        <fullName evidence="1">Uncharacterized protein</fullName>
    </submittedName>
</protein>
<organism evidence="1 2">
    <name type="scientific">Adoxophyes honmai nucleopolyhedrovirus</name>
    <dbReference type="NCBI Taxonomy" id="224399"/>
    <lineage>
        <taxon>Viruses</taxon>
        <taxon>Viruses incertae sedis</taxon>
        <taxon>Naldaviricetes</taxon>
        <taxon>Lefavirales</taxon>
        <taxon>Baculoviridae</taxon>
        <taxon>Alphabaculovirus</taxon>
        <taxon>Alphabaculovirus adhonmai</taxon>
    </lineage>
</organism>
<keyword evidence="2" id="KW-1185">Reference proteome</keyword>